<feature type="non-terminal residue" evidence="1">
    <location>
        <position position="1"/>
    </location>
</feature>
<evidence type="ECO:0008006" key="2">
    <source>
        <dbReference type="Google" id="ProtNLM"/>
    </source>
</evidence>
<dbReference type="SUPFAM" id="SSF63411">
    <property type="entry name" value="LuxS/MPP-like metallohydrolase"/>
    <property type="match status" value="1"/>
</dbReference>
<accession>X0TDV1</accession>
<gene>
    <name evidence="1" type="ORF">S01H1_04704</name>
</gene>
<comment type="caution">
    <text evidence="1">The sequence shown here is derived from an EMBL/GenBank/DDBJ whole genome shotgun (WGS) entry which is preliminary data.</text>
</comment>
<protein>
    <recommendedName>
        <fullName evidence="2">Peptidase M16 C-terminal domain-containing protein</fullName>
    </recommendedName>
</protein>
<dbReference type="AlphaFoldDB" id="X0TDV1"/>
<dbReference type="GO" id="GO:0046872">
    <property type="term" value="F:metal ion binding"/>
    <property type="evidence" value="ECO:0007669"/>
    <property type="project" value="InterPro"/>
</dbReference>
<dbReference type="InterPro" id="IPR011249">
    <property type="entry name" value="Metalloenz_LuxS/M16"/>
</dbReference>
<dbReference type="EMBL" id="BARS01002471">
    <property type="protein sequence ID" value="GAF85451.1"/>
    <property type="molecule type" value="Genomic_DNA"/>
</dbReference>
<organism evidence="1">
    <name type="scientific">marine sediment metagenome</name>
    <dbReference type="NCBI Taxonomy" id="412755"/>
    <lineage>
        <taxon>unclassified sequences</taxon>
        <taxon>metagenomes</taxon>
        <taxon>ecological metagenomes</taxon>
    </lineage>
</organism>
<reference evidence="1" key="1">
    <citation type="journal article" date="2014" name="Front. Microbiol.">
        <title>High frequency of phylogenetically diverse reductive dehalogenase-homologous genes in deep subseafloor sedimentary metagenomes.</title>
        <authorList>
            <person name="Kawai M."/>
            <person name="Futagami T."/>
            <person name="Toyoda A."/>
            <person name="Takaki Y."/>
            <person name="Nishi S."/>
            <person name="Hori S."/>
            <person name="Arai W."/>
            <person name="Tsubouchi T."/>
            <person name="Morono Y."/>
            <person name="Uchiyama I."/>
            <person name="Ito T."/>
            <person name="Fujiyama A."/>
            <person name="Inagaki F."/>
            <person name="Takami H."/>
        </authorList>
    </citation>
    <scope>NUCLEOTIDE SEQUENCE</scope>
    <source>
        <strain evidence="1">Expedition CK06-06</strain>
    </source>
</reference>
<name>X0TDV1_9ZZZZ</name>
<dbReference type="Gene3D" id="3.30.830.10">
    <property type="entry name" value="Metalloenzyme, LuxS/M16 peptidase-like"/>
    <property type="match status" value="1"/>
</dbReference>
<evidence type="ECO:0000313" key="1">
    <source>
        <dbReference type="EMBL" id="GAF85451.1"/>
    </source>
</evidence>
<proteinExistence type="predicted"/>
<sequence length="128" mass="14276">DKTKEAMAEINKELRDYLGKRPATADELEKAQKNRTLRLPGSFETKSAVRDNLSHTVRYGLPEDYMETYADKVRALTRSDITVAAKKVVHPDNLAWVVVGDRSAIEASVRSLGYGEVKVIDTEGNPVE</sequence>